<dbReference type="Gene3D" id="2.60.34.20">
    <property type="match status" value="1"/>
</dbReference>
<feature type="region of interest" description="Disordered" evidence="2">
    <location>
        <begin position="1"/>
        <end position="57"/>
    </location>
</feature>
<feature type="compositionally biased region" description="Pro residues" evidence="2">
    <location>
        <begin position="104"/>
        <end position="113"/>
    </location>
</feature>
<proteinExistence type="inferred from homology"/>
<sequence length="553" mass="60975">MDEPEDTAIKSQPSIPYSPAEGSSLSRQQSLRIPEKSPPAWKPEGVKKSNSNASALSIKSHDSMTVLGVHPFGSLRILEHDEDASTIASNVATVGDDDEDDDAPPPLEPPGSPTPKGSPSRQESKSPPNSARDLPIHHMGGGDVVLILELPEVYTVGYDSVSFTARHFGGVRDLPPGAHFFWATHPGGESARTGFWIVSTGSDNVHVLQWDKFQEGLLESSRAEARIQTENIESFHAKLVPYQDPAAVNGNGRTEGAISTGPDRDLRIWQPLTRNITVQVLNRVAGQQGTSWHVHTTDRIKGDFLLAAELELELRLSKTLLHSRELKFTFSQHARTFSLTEFGSDRSLAAKDPTSYIIQTLDGSDGDLTEDDIVGELQLAYILGMHLGNDSCIQQWWYMVLKLILKADALIEERPTLAAAFLQTIATQLSYGSDWLEGSILDYSEANNRDLRLALIVYKRRLEEALGALDSDAAPNKRVVGNEFARLEAAVVTFGWDIQGDYLRKGIIMLEDGEEVELEMSELEAEDERGEWAPEIVEFDENGRERGLVSWGD</sequence>
<dbReference type="Gene3D" id="1.25.40.550">
    <property type="entry name" value="Aar2, C-terminal domain-like"/>
    <property type="match status" value="1"/>
</dbReference>
<feature type="region of interest" description="Disordered" evidence="2">
    <location>
        <begin position="93"/>
        <end position="136"/>
    </location>
</feature>
<evidence type="ECO:0000256" key="1">
    <source>
        <dbReference type="ARBA" id="ARBA00006281"/>
    </source>
</evidence>
<protein>
    <recommendedName>
        <fullName evidence="7">AAR2 protein</fullName>
    </recommendedName>
</protein>
<dbReference type="EMBL" id="JAVFKD010000010">
    <property type="protein sequence ID" value="KAK5994558.1"/>
    <property type="molecule type" value="Genomic_DNA"/>
</dbReference>
<accession>A0ABR0SQV8</accession>
<name>A0ABR0SQV8_9HYPO</name>
<evidence type="ECO:0000259" key="4">
    <source>
        <dbReference type="Pfam" id="PF20981"/>
    </source>
</evidence>
<feature type="compositionally biased region" description="Polar residues" evidence="2">
    <location>
        <begin position="48"/>
        <end position="57"/>
    </location>
</feature>
<dbReference type="Pfam" id="PF05282">
    <property type="entry name" value="AAR2"/>
    <property type="match status" value="1"/>
</dbReference>
<dbReference type="InterPro" id="IPR033647">
    <property type="entry name" value="Aar2_N"/>
</dbReference>
<dbReference type="InterPro" id="IPR038514">
    <property type="entry name" value="AAR2_C_sf"/>
</dbReference>
<evidence type="ECO:0000256" key="2">
    <source>
        <dbReference type="SAM" id="MobiDB-lite"/>
    </source>
</evidence>
<reference evidence="5 6" key="1">
    <citation type="submission" date="2024-01" db="EMBL/GenBank/DDBJ databases">
        <title>Complete genome of Cladobotryum mycophilum ATHUM6906.</title>
        <authorList>
            <person name="Christinaki A.C."/>
            <person name="Myridakis A.I."/>
            <person name="Kouvelis V.N."/>
        </authorList>
    </citation>
    <scope>NUCLEOTIDE SEQUENCE [LARGE SCALE GENOMIC DNA]</scope>
    <source>
        <strain evidence="5 6">ATHUM6906</strain>
    </source>
</reference>
<evidence type="ECO:0008006" key="7">
    <source>
        <dbReference type="Google" id="ProtNLM"/>
    </source>
</evidence>
<dbReference type="PANTHER" id="PTHR12689:SF4">
    <property type="entry name" value="PROTEIN AAR2 HOMOLOG"/>
    <property type="match status" value="1"/>
</dbReference>
<dbReference type="Proteomes" id="UP001338125">
    <property type="component" value="Unassembled WGS sequence"/>
</dbReference>
<gene>
    <name evidence="5" type="ORF">PT974_05037</name>
</gene>
<evidence type="ECO:0000313" key="6">
    <source>
        <dbReference type="Proteomes" id="UP001338125"/>
    </source>
</evidence>
<feature type="domain" description="AAR2 C-terminal" evidence="3">
    <location>
        <begin position="328"/>
        <end position="498"/>
    </location>
</feature>
<dbReference type="CDD" id="cd13777">
    <property type="entry name" value="Aar2_N"/>
    <property type="match status" value="1"/>
</dbReference>
<dbReference type="PANTHER" id="PTHR12689">
    <property type="entry name" value="A1 CISTRON SPLICING FACTOR AAR2-RELATED"/>
    <property type="match status" value="1"/>
</dbReference>
<dbReference type="Pfam" id="PF20981">
    <property type="entry name" value="AAR2_1st"/>
    <property type="match status" value="1"/>
</dbReference>
<organism evidence="5 6">
    <name type="scientific">Cladobotryum mycophilum</name>
    <dbReference type="NCBI Taxonomy" id="491253"/>
    <lineage>
        <taxon>Eukaryota</taxon>
        <taxon>Fungi</taxon>
        <taxon>Dikarya</taxon>
        <taxon>Ascomycota</taxon>
        <taxon>Pezizomycotina</taxon>
        <taxon>Sordariomycetes</taxon>
        <taxon>Hypocreomycetidae</taxon>
        <taxon>Hypocreales</taxon>
        <taxon>Hypocreaceae</taxon>
        <taxon>Cladobotryum</taxon>
    </lineage>
</organism>
<feature type="compositionally biased region" description="Polar residues" evidence="2">
    <location>
        <begin position="9"/>
        <end position="31"/>
    </location>
</feature>
<comment type="similarity">
    <text evidence="1">Belongs to the AAR2 family.</text>
</comment>
<dbReference type="InterPro" id="IPR007946">
    <property type="entry name" value="AAR2"/>
</dbReference>
<evidence type="ECO:0000259" key="3">
    <source>
        <dbReference type="Pfam" id="PF05282"/>
    </source>
</evidence>
<evidence type="ECO:0000313" key="5">
    <source>
        <dbReference type="EMBL" id="KAK5994558.1"/>
    </source>
</evidence>
<feature type="domain" description="AAR2 N-terminal" evidence="4">
    <location>
        <begin position="142"/>
        <end position="286"/>
    </location>
</feature>
<comment type="caution">
    <text evidence="5">The sequence shown here is derived from an EMBL/GenBank/DDBJ whole genome shotgun (WGS) entry which is preliminary data.</text>
</comment>
<dbReference type="InterPro" id="IPR038516">
    <property type="entry name" value="AAR2_N_sf"/>
</dbReference>
<dbReference type="CDD" id="cd13778">
    <property type="entry name" value="Aar2_C"/>
    <property type="match status" value="1"/>
</dbReference>
<keyword evidence="6" id="KW-1185">Reference proteome</keyword>
<dbReference type="InterPro" id="IPR033648">
    <property type="entry name" value="AAR2_C"/>
</dbReference>